<evidence type="ECO:0000256" key="2">
    <source>
        <dbReference type="ARBA" id="ARBA00007466"/>
    </source>
</evidence>
<proteinExistence type="inferred from homology"/>
<feature type="region of interest" description="Disordered" evidence="7">
    <location>
        <begin position="241"/>
        <end position="456"/>
    </location>
</feature>
<feature type="compositionally biased region" description="Basic and acidic residues" evidence="7">
    <location>
        <begin position="442"/>
        <end position="456"/>
    </location>
</feature>
<name>A0A9P0HLV1_NEZVI</name>
<keyword evidence="4" id="KW-0698">rRNA processing</keyword>
<dbReference type="GO" id="GO:0032040">
    <property type="term" value="C:small-subunit processome"/>
    <property type="evidence" value="ECO:0007669"/>
    <property type="project" value="InterPro"/>
</dbReference>
<keyword evidence="5" id="KW-0539">Nucleus</keyword>
<evidence type="ECO:0000256" key="3">
    <source>
        <dbReference type="ARBA" id="ARBA00022517"/>
    </source>
</evidence>
<evidence type="ECO:0000313" key="9">
    <source>
        <dbReference type="Proteomes" id="UP001152798"/>
    </source>
</evidence>
<keyword evidence="9" id="KW-1185">Reference proteome</keyword>
<dbReference type="PANTHER" id="PTHR23183">
    <property type="entry name" value="NOP14"/>
    <property type="match status" value="1"/>
</dbReference>
<evidence type="ECO:0000256" key="1">
    <source>
        <dbReference type="ARBA" id="ARBA00004604"/>
    </source>
</evidence>
<evidence type="ECO:0000256" key="7">
    <source>
        <dbReference type="SAM" id="MobiDB-lite"/>
    </source>
</evidence>
<dbReference type="PANTHER" id="PTHR23183:SF0">
    <property type="entry name" value="NUCLEOLAR PROTEIN 14"/>
    <property type="match status" value="1"/>
</dbReference>
<dbReference type="AlphaFoldDB" id="A0A9P0HLV1"/>
<comment type="similarity">
    <text evidence="2">Belongs to the NOP14 family.</text>
</comment>
<protein>
    <recommendedName>
        <fullName evidence="10">Nucleolar protein 14</fullName>
    </recommendedName>
</protein>
<sequence length="935" mass="107700">MVKHKKKNLAERVNLKTNIKRSSNPFEVHVNKQKFNVLGRQLKTDKGLPGVSKAKALKKRKATLLQEYKVLNKNNKFFDRRIGEKNSAMTAEDKIIARFSAERMKAHKRKAIFNLADDEVLTHKGQSIAEIENFEDPIVSDDEDYNESKGLDANFVEEANFGGGTLRESKTSRAAIIDQLIAESKKRKAERQMAKEKTLQKTEELDAEWKELLPYVNMGKQEDLVDKKDSYDVLMNELKFEPRGTPSNKLKSEAEIAEEEANKLRELEEERLRRMRGEEPNSTQKKQHRSADDLDDGLDIEEESFELTYDKDGNPIGLDKLNDNEVIGKKKEAPDFGSDEENESDEESGEDNDSAEEEDDPKDSENADIKDPEKDEENNEDSSGDESDNLSDLQVTDDAEEKIEVDSEDEIENESFSKNESNKISQSEGNSGLEVKKKNKKSTKDKLNDKDNSTELEDCKEVETNLEDLENKIKEKKKVSFSKDVTLVTYKKEHSDSTALGENDAESDKLKKMQDKYSDIPYAIEAPGDYEELTELFKDRTPEQQTVIVERIIKCNHPSLNEKNKEKLENLFALLMQHLNDASESEAWDILNLLAPQLFVLTQFSPNNAAFCLGEVINEKHSDFLKKKHKYPSQETYLFLKLVPLLFPTSDKRHQVTTPSFIFLCEMLRYCNVTTRRTISAGLFLVSLVTEYIWLSKRVMPEALNFLSGVICMASPLSDLPVLSPFKKEHKFLFLQKSAAGLKVDLTMSASDFMLKGPKIDDEFRVRSIYCALKLLHLLAESYEEIAESKLLFKPIMNHLDFFEIKNYPSSVREAYYQLIEILVRINNKEMVPLMLEAKKPKALRLYEPSIQPVYEYQKKKLVGEKAEHTKLLYKYKKEMKGALREIRRDRSFIANVKFKEQAASDAERKRKVQEIYSWGAQQESEFKKLKRKKK</sequence>
<feature type="compositionally biased region" description="Acidic residues" evidence="7">
    <location>
        <begin position="374"/>
        <end position="413"/>
    </location>
</feature>
<evidence type="ECO:0008006" key="10">
    <source>
        <dbReference type="Google" id="ProtNLM"/>
    </source>
</evidence>
<evidence type="ECO:0000256" key="6">
    <source>
        <dbReference type="ARBA" id="ARBA00024695"/>
    </source>
</evidence>
<feature type="compositionally biased region" description="Basic and acidic residues" evidence="7">
    <location>
        <begin position="250"/>
        <end position="279"/>
    </location>
</feature>
<dbReference type="EMBL" id="OV725082">
    <property type="protein sequence ID" value="CAH1404285.1"/>
    <property type="molecule type" value="Genomic_DNA"/>
</dbReference>
<dbReference type="Pfam" id="PF04147">
    <property type="entry name" value="Nop14"/>
    <property type="match status" value="1"/>
</dbReference>
<comment type="function">
    <text evidence="6">Involved in nucleolar processing of pre-18S ribosomal RNA. Has a role in the nuclear export of 40S pre-ribosomal subunit to the cytoplasm.</text>
</comment>
<dbReference type="OrthoDB" id="441771at2759"/>
<keyword evidence="3" id="KW-0690">Ribosome biogenesis</keyword>
<feature type="compositionally biased region" description="Acidic residues" evidence="7">
    <location>
        <begin position="293"/>
        <end position="305"/>
    </location>
</feature>
<feature type="compositionally biased region" description="Basic and acidic residues" evidence="7">
    <location>
        <begin position="363"/>
        <end position="373"/>
    </location>
</feature>
<accession>A0A9P0HLV1</accession>
<evidence type="ECO:0000256" key="4">
    <source>
        <dbReference type="ARBA" id="ARBA00022552"/>
    </source>
</evidence>
<reference evidence="8" key="1">
    <citation type="submission" date="2022-01" db="EMBL/GenBank/DDBJ databases">
        <authorList>
            <person name="King R."/>
        </authorList>
    </citation>
    <scope>NUCLEOTIDE SEQUENCE</scope>
</reference>
<comment type="subcellular location">
    <subcellularLocation>
        <location evidence="1">Nucleus</location>
        <location evidence="1">Nucleolus</location>
    </subcellularLocation>
</comment>
<feature type="compositionally biased region" description="Acidic residues" evidence="7">
    <location>
        <begin position="337"/>
        <end position="362"/>
    </location>
</feature>
<dbReference type="InterPro" id="IPR007276">
    <property type="entry name" value="Nop14"/>
</dbReference>
<organism evidence="8 9">
    <name type="scientific">Nezara viridula</name>
    <name type="common">Southern green stink bug</name>
    <name type="synonym">Cimex viridulus</name>
    <dbReference type="NCBI Taxonomy" id="85310"/>
    <lineage>
        <taxon>Eukaryota</taxon>
        <taxon>Metazoa</taxon>
        <taxon>Ecdysozoa</taxon>
        <taxon>Arthropoda</taxon>
        <taxon>Hexapoda</taxon>
        <taxon>Insecta</taxon>
        <taxon>Pterygota</taxon>
        <taxon>Neoptera</taxon>
        <taxon>Paraneoptera</taxon>
        <taxon>Hemiptera</taxon>
        <taxon>Heteroptera</taxon>
        <taxon>Panheteroptera</taxon>
        <taxon>Pentatomomorpha</taxon>
        <taxon>Pentatomoidea</taxon>
        <taxon>Pentatomidae</taxon>
        <taxon>Pentatominae</taxon>
        <taxon>Nezara</taxon>
    </lineage>
</organism>
<evidence type="ECO:0000313" key="8">
    <source>
        <dbReference type="EMBL" id="CAH1404285.1"/>
    </source>
</evidence>
<gene>
    <name evidence="8" type="ORF">NEZAVI_LOCUS12720</name>
</gene>
<dbReference type="GO" id="GO:0030692">
    <property type="term" value="C:Noc4p-Nop14p complex"/>
    <property type="evidence" value="ECO:0007669"/>
    <property type="project" value="TreeGrafter"/>
</dbReference>
<dbReference type="Proteomes" id="UP001152798">
    <property type="component" value="Chromosome 6"/>
</dbReference>
<dbReference type="GO" id="GO:0030490">
    <property type="term" value="P:maturation of SSU-rRNA"/>
    <property type="evidence" value="ECO:0007669"/>
    <property type="project" value="TreeGrafter"/>
</dbReference>
<feature type="compositionally biased region" description="Basic and acidic residues" evidence="7">
    <location>
        <begin position="320"/>
        <end position="334"/>
    </location>
</feature>
<evidence type="ECO:0000256" key="5">
    <source>
        <dbReference type="ARBA" id="ARBA00023242"/>
    </source>
</evidence>